<dbReference type="NCBIfam" id="TIGR00235">
    <property type="entry name" value="udk"/>
    <property type="match status" value="1"/>
</dbReference>
<dbReference type="GO" id="GO:0004849">
    <property type="term" value="F:uridine kinase activity"/>
    <property type="evidence" value="ECO:0007669"/>
    <property type="project" value="UniProtKB-EC"/>
</dbReference>
<dbReference type="Pfam" id="PF00485">
    <property type="entry name" value="PRK"/>
    <property type="match status" value="1"/>
</dbReference>
<keyword evidence="3 5" id="KW-0547">Nucleotide-binding</keyword>
<comment type="catalytic activity">
    <reaction evidence="5">
        <text>cytidine + ATP = CMP + ADP + H(+)</text>
        <dbReference type="Rhea" id="RHEA:24674"/>
        <dbReference type="ChEBI" id="CHEBI:15378"/>
        <dbReference type="ChEBI" id="CHEBI:17562"/>
        <dbReference type="ChEBI" id="CHEBI:30616"/>
        <dbReference type="ChEBI" id="CHEBI:60377"/>
        <dbReference type="ChEBI" id="CHEBI:456216"/>
        <dbReference type="EC" id="2.7.1.48"/>
    </reaction>
</comment>
<reference evidence="7 8" key="1">
    <citation type="submission" date="2018-11" db="EMBL/GenBank/DDBJ databases">
        <authorList>
            <person name="Na S.W."/>
            <person name="Baik M."/>
        </authorList>
    </citation>
    <scope>NUCLEOTIDE SEQUENCE [LARGE SCALE GENOMIC DNA]</scope>
    <source>
        <strain evidence="7 8">E39</strain>
    </source>
</reference>
<comment type="pathway">
    <text evidence="5">Pyrimidine metabolism; CTP biosynthesis via salvage pathway; CTP from cytidine: step 1/3.</text>
</comment>
<protein>
    <recommendedName>
        <fullName evidence="5">Uridine kinase</fullName>
        <ecNumber evidence="5">2.7.1.48</ecNumber>
    </recommendedName>
</protein>
<dbReference type="GO" id="GO:0005524">
    <property type="term" value="F:ATP binding"/>
    <property type="evidence" value="ECO:0007669"/>
    <property type="project" value="UniProtKB-KW"/>
</dbReference>
<evidence type="ECO:0000256" key="2">
    <source>
        <dbReference type="ARBA" id="ARBA00022679"/>
    </source>
</evidence>
<dbReference type="AlphaFoldDB" id="A0A5P8E3Z5"/>
<evidence type="ECO:0000259" key="6">
    <source>
        <dbReference type="Pfam" id="PF00485"/>
    </source>
</evidence>
<proteinExistence type="inferred from homology"/>
<evidence type="ECO:0000313" key="7">
    <source>
        <dbReference type="EMBL" id="QFQ11672.1"/>
    </source>
</evidence>
<evidence type="ECO:0000256" key="5">
    <source>
        <dbReference type="RuleBase" id="RU003825"/>
    </source>
</evidence>
<accession>A0A5P8E3Z5</accession>
<dbReference type="GO" id="GO:0044206">
    <property type="term" value="P:UMP salvage"/>
    <property type="evidence" value="ECO:0007669"/>
    <property type="project" value="UniProtKB-UniPathway"/>
</dbReference>
<sequence>MFIIGIAGGTGSGKTTVVKKIVEEIPGAKVSVIPQDSYYKAAEPGVPLEVLQQKNFDHPDAFDWDLLFQQVNDLRNGKSIEQPTYSFLKCDRLPETIRVEPTNVIIVEGIMALYRKELRDLMDLKIFVDADPDERLIRVIERDVIERGKTAREVMSKYRRVLKPMHRQFIEPTKEYADLIIPQGGNNIKAINIMRAYIRKKMHEEE</sequence>
<evidence type="ECO:0000256" key="3">
    <source>
        <dbReference type="ARBA" id="ARBA00022741"/>
    </source>
</evidence>
<keyword evidence="4 5" id="KW-0418">Kinase</keyword>
<dbReference type="InterPro" id="IPR027417">
    <property type="entry name" value="P-loop_NTPase"/>
</dbReference>
<keyword evidence="2 5" id="KW-0808">Transferase</keyword>
<dbReference type="OrthoDB" id="9777642at2"/>
<evidence type="ECO:0000313" key="8">
    <source>
        <dbReference type="Proteomes" id="UP000249375"/>
    </source>
</evidence>
<dbReference type="GO" id="GO:0044211">
    <property type="term" value="P:CTP salvage"/>
    <property type="evidence" value="ECO:0007669"/>
    <property type="project" value="UniProtKB-UniPathway"/>
</dbReference>
<dbReference type="EC" id="2.7.1.48" evidence="5"/>
<dbReference type="Proteomes" id="UP000249375">
    <property type="component" value="Chromosome"/>
</dbReference>
<comment type="subcellular location">
    <subcellularLocation>
        <location evidence="5">Cytoplasm</location>
    </subcellularLocation>
</comment>
<comment type="pathway">
    <text evidence="1 5">Pyrimidine metabolism; UMP biosynthesis via salvage pathway; UMP from uridine: step 1/1.</text>
</comment>
<dbReference type="PRINTS" id="PR00988">
    <property type="entry name" value="URIDINKINASE"/>
</dbReference>
<keyword evidence="5" id="KW-0963">Cytoplasm</keyword>
<dbReference type="PANTHER" id="PTHR10285">
    <property type="entry name" value="URIDINE KINASE"/>
    <property type="match status" value="1"/>
</dbReference>
<dbReference type="GO" id="GO:0043771">
    <property type="term" value="F:cytidine kinase activity"/>
    <property type="evidence" value="ECO:0007669"/>
    <property type="project" value="RHEA"/>
</dbReference>
<organism evidence="7 8">
    <name type="scientific">Pseudoprevotella muciniphila</name>
    <dbReference type="NCBI Taxonomy" id="2133944"/>
    <lineage>
        <taxon>Bacteria</taxon>
        <taxon>Pseudomonadati</taxon>
        <taxon>Bacteroidota</taxon>
        <taxon>Bacteroidia</taxon>
        <taxon>Bacteroidales</taxon>
        <taxon>Prevotellaceae</taxon>
        <taxon>Pseudoprevotella</taxon>
    </lineage>
</organism>
<dbReference type="InterPro" id="IPR000764">
    <property type="entry name" value="Uridine_kinase-like"/>
</dbReference>
<dbReference type="UniPathway" id="UPA00574">
    <property type="reaction ID" value="UER00637"/>
</dbReference>
<dbReference type="SUPFAM" id="SSF52540">
    <property type="entry name" value="P-loop containing nucleoside triphosphate hydrolases"/>
    <property type="match status" value="1"/>
</dbReference>
<dbReference type="UniPathway" id="UPA00579">
    <property type="reaction ID" value="UER00640"/>
</dbReference>
<gene>
    <name evidence="7" type="ORF">C7Y71_000765</name>
</gene>
<keyword evidence="5" id="KW-0067">ATP-binding</keyword>
<feature type="domain" description="Phosphoribulokinase/uridine kinase" evidence="6">
    <location>
        <begin position="3"/>
        <end position="187"/>
    </location>
</feature>
<name>A0A5P8E3Z5_9BACT</name>
<dbReference type="KEGG" id="alq:C7Y71_000765"/>
<evidence type="ECO:0000256" key="4">
    <source>
        <dbReference type="ARBA" id="ARBA00022777"/>
    </source>
</evidence>
<dbReference type="EMBL" id="CP033459">
    <property type="protein sequence ID" value="QFQ11672.1"/>
    <property type="molecule type" value="Genomic_DNA"/>
</dbReference>
<comment type="catalytic activity">
    <reaction evidence="5">
        <text>uridine + ATP = UMP + ADP + H(+)</text>
        <dbReference type="Rhea" id="RHEA:16825"/>
        <dbReference type="ChEBI" id="CHEBI:15378"/>
        <dbReference type="ChEBI" id="CHEBI:16704"/>
        <dbReference type="ChEBI" id="CHEBI:30616"/>
        <dbReference type="ChEBI" id="CHEBI:57865"/>
        <dbReference type="ChEBI" id="CHEBI:456216"/>
        <dbReference type="EC" id="2.7.1.48"/>
    </reaction>
</comment>
<dbReference type="NCBIfam" id="NF004018">
    <property type="entry name" value="PRK05480.1"/>
    <property type="match status" value="1"/>
</dbReference>
<dbReference type="Gene3D" id="3.40.50.300">
    <property type="entry name" value="P-loop containing nucleotide triphosphate hydrolases"/>
    <property type="match status" value="1"/>
</dbReference>
<dbReference type="CDD" id="cd02023">
    <property type="entry name" value="UMPK"/>
    <property type="match status" value="1"/>
</dbReference>
<evidence type="ECO:0000256" key="1">
    <source>
        <dbReference type="ARBA" id="ARBA00004690"/>
    </source>
</evidence>
<dbReference type="GO" id="GO:0005737">
    <property type="term" value="C:cytoplasm"/>
    <property type="evidence" value="ECO:0007669"/>
    <property type="project" value="UniProtKB-SubCell"/>
</dbReference>
<keyword evidence="8" id="KW-1185">Reference proteome</keyword>
<dbReference type="InterPro" id="IPR006083">
    <property type="entry name" value="PRK/URK"/>
</dbReference>
<dbReference type="RefSeq" id="WP_111898735.1">
    <property type="nucleotide sequence ID" value="NZ_CP033459.1"/>
</dbReference>
<comment type="similarity">
    <text evidence="5">Belongs to the uridine kinase family.</text>
</comment>